<dbReference type="EMBL" id="CP012559">
    <property type="protein sequence ID" value="ALB29010.1"/>
    <property type="molecule type" value="Genomic_DNA"/>
</dbReference>
<feature type="transmembrane region" description="Helical" evidence="1">
    <location>
        <begin position="130"/>
        <end position="153"/>
    </location>
</feature>
<dbReference type="KEGG" id="lhi:JP39_06350"/>
<keyword evidence="3" id="KW-1185">Reference proteome</keyword>
<evidence type="ECO:0000313" key="3">
    <source>
        <dbReference type="Proteomes" id="UP000061546"/>
    </source>
</evidence>
<evidence type="ECO:0000256" key="1">
    <source>
        <dbReference type="SAM" id="Phobius"/>
    </source>
</evidence>
<gene>
    <name evidence="2" type="ORF">JP39_06350</name>
</gene>
<name>A0A0K2LCL7_9LACO</name>
<keyword evidence="1" id="KW-0472">Membrane</keyword>
<evidence type="ECO:0000313" key="2">
    <source>
        <dbReference type="EMBL" id="ALB29010.1"/>
    </source>
</evidence>
<reference evidence="2 3" key="1">
    <citation type="submission" date="2015-08" db="EMBL/GenBank/DDBJ databases">
        <title>Genomic sequence of Lactobacillus heilongjiangensis DSM 28069, isolated from Chinese traditional pickle.</title>
        <authorList>
            <person name="Jiang X."/>
            <person name="Zheng B."/>
            <person name="Cheng H."/>
        </authorList>
    </citation>
    <scope>NUCLEOTIDE SEQUENCE [LARGE SCALE GENOMIC DNA]</scope>
    <source>
        <strain evidence="2 3">DSM 28069</strain>
    </source>
</reference>
<feature type="transmembrane region" description="Helical" evidence="1">
    <location>
        <begin position="52"/>
        <end position="76"/>
    </location>
</feature>
<dbReference type="STRING" id="1074467.JP39_06350"/>
<keyword evidence="1" id="KW-1133">Transmembrane helix</keyword>
<sequence>MINLNSKNGQRLIASGNWLMSLFSINFSFFLINFSVILTAIVLFNLKFSTTYSVVLIILWLMISVFTIPGLVASFASVQEWQTNGSVSFFKYFFKQWFDSQKNYRINFGLGFVASIFILLNKITVGSPQWHMAVLIFTFVYFMVLVATGFQLATHKFDSILALFVEKPLPIIISVIVFLILILMNFILQLAFLSVVCSVSLSTYVSYRLLGGQIAKKD</sequence>
<feature type="transmembrane region" description="Helical" evidence="1">
    <location>
        <begin position="21"/>
        <end position="46"/>
    </location>
</feature>
<feature type="transmembrane region" description="Helical" evidence="1">
    <location>
        <begin position="104"/>
        <end position="124"/>
    </location>
</feature>
<feature type="transmembrane region" description="Helical" evidence="1">
    <location>
        <begin position="160"/>
        <end position="184"/>
    </location>
</feature>
<dbReference type="Proteomes" id="UP000061546">
    <property type="component" value="Chromosome"/>
</dbReference>
<proteinExistence type="predicted"/>
<accession>A0A0K2LCL7</accession>
<feature type="transmembrane region" description="Helical" evidence="1">
    <location>
        <begin position="190"/>
        <end position="210"/>
    </location>
</feature>
<organism evidence="2 3">
    <name type="scientific">Companilactobacillus heilongjiangensis</name>
    <dbReference type="NCBI Taxonomy" id="1074467"/>
    <lineage>
        <taxon>Bacteria</taxon>
        <taxon>Bacillati</taxon>
        <taxon>Bacillota</taxon>
        <taxon>Bacilli</taxon>
        <taxon>Lactobacillales</taxon>
        <taxon>Lactobacillaceae</taxon>
        <taxon>Companilactobacillus</taxon>
    </lineage>
</organism>
<dbReference type="AlphaFoldDB" id="A0A0K2LCL7"/>
<evidence type="ECO:0008006" key="4">
    <source>
        <dbReference type="Google" id="ProtNLM"/>
    </source>
</evidence>
<protein>
    <recommendedName>
        <fullName evidence="4">Beta-carotene 15,15'-monooxygenase</fullName>
    </recommendedName>
</protein>
<keyword evidence="1" id="KW-0812">Transmembrane</keyword>